<protein>
    <recommendedName>
        <fullName evidence="3">N-acetyltransferase domain-containing protein</fullName>
    </recommendedName>
</protein>
<dbReference type="InterPro" id="IPR016181">
    <property type="entry name" value="Acyl_CoA_acyltransferase"/>
</dbReference>
<dbReference type="Pfam" id="PF13673">
    <property type="entry name" value="Acetyltransf_10"/>
    <property type="match status" value="1"/>
</dbReference>
<sequence length="1161" mass="132315">MADGNVNLQFRIATPDDAPQLQQLVQSAFRAHDSRLDWTGNMELASHFKIEVEEVMSNITKPDMDAAAALVATIEVSKCGTDVGRLSMIAVDPGCQRGGVGRQVLAYAEDYCHRTWGVAQFSLNALSTRKALVEWYMRRGYRKTGETSPFPRERFSNLALPDDMCFIELEKDLSYGGGEKSSLWRRRIDRRGCTAFYRIIYPVLHRSPLVESTEDDTLPSIESPVQSSAPIEPSPSCDEPLESQNSINTEPDPWSQAYQQLDEKTKKWIKSTSTDENGEKWTEDLVTIVRQREGEYKDATPKLKVGDREIIWRDYADRVVMWVTTIGDIAINFAPAPSPVVWSALKVLMKANVSQCADLVAIFGCADKVLDVIRRGKVYEIVYLCQAPSNTVMEGLEKALVALYKTSLELLAQAFIRLNEGQGKQFLRALIHAGEGAELLSTLSECERKLAMTVQACGAVELQEHKRLLQNLDEPLRRIDNRVEKLLEKIKQRDLQKALNYISSIPVGDHHIEKREARTPETCEWLLKHKEFHKWETSSRSSTLWLQGKIGAGKSFLTSKVIDRYWLDLKVAQKETVKHDEGFAYFYCTRSDPVRRDPKCIFQSYIRQLAQVPHHPTMMHKNTYDMYCKAEKELRNFSLNECKEILSELVNSYPRTVLILDALDECGLEARVTLADTLRSLVEEAKRSVKVFIASRKEADIEESLNSQNLVEIDAIDNKDDIRRYIEEEMGKSGRAWKSISDEVKVEVKTTIMSQSDGMFRWAYLQWAQLKRFKTEESIRARLGKLPSSLTEAYNEIYDKMEAHEAVILQRAVKWVICAREPPSSEVIRCVVRLASQIDDNAEDALKLSSSITESDLESICSHLIVKDSQLEVWKFPHASVAEYFEVTHKIWVDEALEDIAILLLSCLIDCYSSWTLPTLEEDVELFLKKTPDLDNHLDPRHPLQEYTRKHWVWHVKSTANPDQEPIRVPQVLKRFLGVEGPQKTSSRQYQAWRRHMLVKSARPYHMLDFDDLKPTEKSIFGICALGFHGFLKDWWDDDIDVSQVNDQGLDLLAIAAKYGHRELCSDLIDQGSNPNRILDGGRGSALAEAIGRQQFETIKLLLTRGCNNPNLNIKGRLSAICYSAYIPSLVESFLKSGADPNFRCEKMQIRMCLGSGCVFR</sequence>
<reference evidence="4 5" key="1">
    <citation type="submission" date="2024-01" db="EMBL/GenBank/DDBJ databases">
        <title>Complete genome of Cladobotryum mycophilum ATHUM6906.</title>
        <authorList>
            <person name="Christinaki A.C."/>
            <person name="Myridakis A.I."/>
            <person name="Kouvelis V.N."/>
        </authorList>
    </citation>
    <scope>NUCLEOTIDE SEQUENCE [LARGE SCALE GENOMIC DNA]</scope>
    <source>
        <strain evidence="4 5">ATHUM6906</strain>
    </source>
</reference>
<accession>A0ABR0T0V4</accession>
<dbReference type="PROSITE" id="PS51186">
    <property type="entry name" value="GNAT"/>
    <property type="match status" value="1"/>
</dbReference>
<organism evidence="4 5">
    <name type="scientific">Cladobotryum mycophilum</name>
    <dbReference type="NCBI Taxonomy" id="491253"/>
    <lineage>
        <taxon>Eukaryota</taxon>
        <taxon>Fungi</taxon>
        <taxon>Dikarya</taxon>
        <taxon>Ascomycota</taxon>
        <taxon>Pezizomycotina</taxon>
        <taxon>Sordariomycetes</taxon>
        <taxon>Hypocreomycetidae</taxon>
        <taxon>Hypocreales</taxon>
        <taxon>Hypocreaceae</taxon>
        <taxon>Cladobotryum</taxon>
    </lineage>
</organism>
<dbReference type="Gene3D" id="3.40.50.300">
    <property type="entry name" value="P-loop containing nucleotide triphosphate hydrolases"/>
    <property type="match status" value="1"/>
</dbReference>
<gene>
    <name evidence="4" type="ORF">PT974_00434</name>
</gene>
<dbReference type="Gene3D" id="3.40.630.30">
    <property type="match status" value="1"/>
</dbReference>
<dbReference type="SUPFAM" id="SSF55729">
    <property type="entry name" value="Acyl-CoA N-acyltransferases (Nat)"/>
    <property type="match status" value="1"/>
</dbReference>
<evidence type="ECO:0000256" key="2">
    <source>
        <dbReference type="SAM" id="MobiDB-lite"/>
    </source>
</evidence>
<name>A0ABR0T0V4_9HYPO</name>
<evidence type="ECO:0000313" key="4">
    <source>
        <dbReference type="EMBL" id="KAK5998063.1"/>
    </source>
</evidence>
<keyword evidence="1" id="KW-0677">Repeat</keyword>
<dbReference type="InterPro" id="IPR000182">
    <property type="entry name" value="GNAT_dom"/>
</dbReference>
<dbReference type="EMBL" id="JAVFKD010000001">
    <property type="protein sequence ID" value="KAK5998063.1"/>
    <property type="molecule type" value="Genomic_DNA"/>
</dbReference>
<dbReference type="InterPro" id="IPR027417">
    <property type="entry name" value="P-loop_NTPase"/>
</dbReference>
<dbReference type="SUPFAM" id="SSF48403">
    <property type="entry name" value="Ankyrin repeat"/>
    <property type="match status" value="1"/>
</dbReference>
<dbReference type="Pfam" id="PF24883">
    <property type="entry name" value="NPHP3_N"/>
    <property type="match status" value="1"/>
</dbReference>
<evidence type="ECO:0000313" key="5">
    <source>
        <dbReference type="Proteomes" id="UP001338125"/>
    </source>
</evidence>
<keyword evidence="5" id="KW-1185">Reference proteome</keyword>
<dbReference type="SUPFAM" id="SSF52540">
    <property type="entry name" value="P-loop containing nucleoside triphosphate hydrolases"/>
    <property type="match status" value="1"/>
</dbReference>
<dbReference type="Gene3D" id="1.25.40.20">
    <property type="entry name" value="Ankyrin repeat-containing domain"/>
    <property type="match status" value="1"/>
</dbReference>
<dbReference type="Proteomes" id="UP001338125">
    <property type="component" value="Unassembled WGS sequence"/>
</dbReference>
<feature type="region of interest" description="Disordered" evidence="2">
    <location>
        <begin position="212"/>
        <end position="254"/>
    </location>
</feature>
<feature type="domain" description="N-acetyltransferase" evidence="3">
    <location>
        <begin position="8"/>
        <end position="174"/>
    </location>
</feature>
<dbReference type="PANTHER" id="PTHR10039">
    <property type="entry name" value="AMELOGENIN"/>
    <property type="match status" value="1"/>
</dbReference>
<evidence type="ECO:0000256" key="1">
    <source>
        <dbReference type="ARBA" id="ARBA00022737"/>
    </source>
</evidence>
<evidence type="ECO:0000259" key="3">
    <source>
        <dbReference type="PROSITE" id="PS51186"/>
    </source>
</evidence>
<dbReference type="InterPro" id="IPR002110">
    <property type="entry name" value="Ankyrin_rpt"/>
</dbReference>
<dbReference type="CDD" id="cd04301">
    <property type="entry name" value="NAT_SF"/>
    <property type="match status" value="1"/>
</dbReference>
<dbReference type="SMART" id="SM00248">
    <property type="entry name" value="ANK"/>
    <property type="match status" value="2"/>
</dbReference>
<comment type="caution">
    <text evidence="4">The sequence shown here is derived from an EMBL/GenBank/DDBJ whole genome shotgun (WGS) entry which is preliminary data.</text>
</comment>
<dbReference type="PANTHER" id="PTHR10039:SF16">
    <property type="entry name" value="GPI INOSITOL-DEACYLASE"/>
    <property type="match status" value="1"/>
</dbReference>
<dbReference type="InterPro" id="IPR036770">
    <property type="entry name" value="Ankyrin_rpt-contain_sf"/>
</dbReference>
<proteinExistence type="predicted"/>
<dbReference type="InterPro" id="IPR056884">
    <property type="entry name" value="NPHP3-like_N"/>
</dbReference>